<evidence type="ECO:0000313" key="5">
    <source>
        <dbReference type="EMBL" id="DBA00847.1"/>
    </source>
</evidence>
<dbReference type="InterPro" id="IPR051876">
    <property type="entry name" value="ODA-DC/CCD"/>
</dbReference>
<feature type="compositionally biased region" description="Basic and acidic residues" evidence="3">
    <location>
        <begin position="547"/>
        <end position="557"/>
    </location>
</feature>
<dbReference type="PANTHER" id="PTHR21694">
    <property type="entry name" value="COILED-COIL DOMAIN-CONTAINING PROTEIN 63"/>
    <property type="match status" value="1"/>
</dbReference>
<evidence type="ECO:0000313" key="6">
    <source>
        <dbReference type="Proteomes" id="UP001146120"/>
    </source>
</evidence>
<keyword evidence="1 2" id="KW-0175">Coiled coil</keyword>
<dbReference type="PANTHER" id="PTHR21694:SF18">
    <property type="entry name" value="COILED-COIL DOMAIN-CONTAINING PROTEIN 63"/>
    <property type="match status" value="1"/>
</dbReference>
<feature type="coiled-coil region" evidence="2">
    <location>
        <begin position="27"/>
        <end position="92"/>
    </location>
</feature>
<evidence type="ECO:0000256" key="3">
    <source>
        <dbReference type="SAM" id="MobiDB-lite"/>
    </source>
</evidence>
<feature type="region of interest" description="Disordered" evidence="3">
    <location>
        <begin position="529"/>
        <end position="587"/>
    </location>
</feature>
<keyword evidence="6" id="KW-1185">Reference proteome</keyword>
<reference evidence="5" key="2">
    <citation type="journal article" date="2023" name="Microbiol Resour">
        <title>Decontamination and Annotation of the Draft Genome Sequence of the Oomycete Lagenidium giganteum ARSEF 373.</title>
        <authorList>
            <person name="Morgan W.R."/>
            <person name="Tartar A."/>
        </authorList>
    </citation>
    <scope>NUCLEOTIDE SEQUENCE</scope>
    <source>
        <strain evidence="5">ARSEF 373</strain>
    </source>
</reference>
<feature type="domain" description="ODAD1 central coiled coil region" evidence="4">
    <location>
        <begin position="76"/>
        <end position="371"/>
    </location>
</feature>
<feature type="region of interest" description="Disordered" evidence="3">
    <location>
        <begin position="478"/>
        <end position="505"/>
    </location>
</feature>
<dbReference type="Proteomes" id="UP001146120">
    <property type="component" value="Unassembled WGS sequence"/>
</dbReference>
<reference evidence="5" key="1">
    <citation type="submission" date="2022-11" db="EMBL/GenBank/DDBJ databases">
        <authorList>
            <person name="Morgan W.R."/>
            <person name="Tartar A."/>
        </authorList>
    </citation>
    <scope>NUCLEOTIDE SEQUENCE</scope>
    <source>
        <strain evidence="5">ARSEF 373</strain>
    </source>
</reference>
<dbReference type="Pfam" id="PF21773">
    <property type="entry name" value="ODAD1_CC"/>
    <property type="match status" value="1"/>
</dbReference>
<feature type="region of interest" description="Disordered" evidence="3">
    <location>
        <begin position="371"/>
        <end position="392"/>
    </location>
</feature>
<accession>A0AAV2Z2D1</accession>
<comment type="caution">
    <text evidence="5">The sequence shown here is derived from an EMBL/GenBank/DDBJ whole genome shotgun (WGS) entry which is preliminary data.</text>
</comment>
<feature type="compositionally biased region" description="Acidic residues" evidence="3">
    <location>
        <begin position="532"/>
        <end position="546"/>
    </location>
</feature>
<name>A0AAV2Z2D1_9STRA</name>
<dbReference type="EMBL" id="DAKRPA010000057">
    <property type="protein sequence ID" value="DBA00847.1"/>
    <property type="molecule type" value="Genomic_DNA"/>
</dbReference>
<proteinExistence type="predicted"/>
<gene>
    <name evidence="5" type="ORF">N0F65_008490</name>
</gene>
<sequence length="587" mass="66678">MTKSNAKAQSDQLFLLQVQGDKYARLLVEQKQRHRQLEAQWQRAHEELKELRLKRSEGDQRGGGANAVRAKMADEQRELMKLENRLSACRTRESKMIALNNDLKHRVDALRAMRVLSQQVFEKNQRKLREIQRQMQECFRMSTQIMAERDRIIAQAYSLTAMNMDEQESFDSVYQTLAAIIKRERDNAESYRKQVLEQDPLDLADDFIRGNMKLEEEQLLRKTLQNLDLTMMEDKQTIEMISDKVKEFESTFAILQQQMGVSDYHDLVKVYTKKEEENFALFRYVQSLNNEIEQLEEEKQTIETETHKLHDELKDGSAHARKRLIDDLVETRQKILKENAEYERLRASAAREFQPIARSVDRLYNALGCNDIMPPGPGGGNGDSSGKRNRKQSDDQIVMMARINSMNDLLAAHGITEGNILQFLAIIEQRSSELIEQFSRRLQHKNPMETSRATLGAHLKPSDPMRAATVVRSLLPEFTSNNNNNANNGNGGAQQVGGNNSGAGAASSGVFGSTVFSMGLGAHSNLSGTTISEEDVLPNTSDDEDSDRPMTKAEMQKRAAKTYASLQLSPGKMQPQRAKPQVAKKKK</sequence>
<evidence type="ECO:0000256" key="1">
    <source>
        <dbReference type="ARBA" id="ARBA00023054"/>
    </source>
</evidence>
<dbReference type="InterPro" id="IPR049258">
    <property type="entry name" value="ODAD1_CC"/>
</dbReference>
<feature type="coiled-coil region" evidence="2">
    <location>
        <begin position="278"/>
        <end position="352"/>
    </location>
</feature>
<organism evidence="5 6">
    <name type="scientific">Lagenidium giganteum</name>
    <dbReference type="NCBI Taxonomy" id="4803"/>
    <lineage>
        <taxon>Eukaryota</taxon>
        <taxon>Sar</taxon>
        <taxon>Stramenopiles</taxon>
        <taxon>Oomycota</taxon>
        <taxon>Peronosporomycetes</taxon>
        <taxon>Pythiales</taxon>
        <taxon>Pythiaceae</taxon>
    </lineage>
</organism>
<dbReference type="AlphaFoldDB" id="A0AAV2Z2D1"/>
<protein>
    <recommendedName>
        <fullName evidence="4">ODAD1 central coiled coil region domain-containing protein</fullName>
    </recommendedName>
</protein>
<evidence type="ECO:0000256" key="2">
    <source>
        <dbReference type="SAM" id="Coils"/>
    </source>
</evidence>
<evidence type="ECO:0000259" key="4">
    <source>
        <dbReference type="Pfam" id="PF21773"/>
    </source>
</evidence>
<feature type="compositionally biased region" description="Gly residues" evidence="3">
    <location>
        <begin position="489"/>
        <end position="501"/>
    </location>
</feature>